<feature type="domain" description="C1q" evidence="4">
    <location>
        <begin position="1"/>
        <end position="91"/>
    </location>
</feature>
<evidence type="ECO:0000313" key="6">
    <source>
        <dbReference type="Proteomes" id="UP001529510"/>
    </source>
</evidence>
<dbReference type="Gene3D" id="2.60.120.40">
    <property type="match status" value="1"/>
</dbReference>
<evidence type="ECO:0000256" key="1">
    <source>
        <dbReference type="ARBA" id="ARBA00004613"/>
    </source>
</evidence>
<dbReference type="InterPro" id="IPR001073">
    <property type="entry name" value="C1q_dom"/>
</dbReference>
<gene>
    <name evidence="5" type="ORF">M9458_058109</name>
</gene>
<dbReference type="EMBL" id="JAMKFB020000915">
    <property type="protein sequence ID" value="KAL0146478.1"/>
    <property type="molecule type" value="Genomic_DNA"/>
</dbReference>
<dbReference type="Proteomes" id="UP001529510">
    <property type="component" value="Unassembled WGS sequence"/>
</dbReference>
<dbReference type="InterPro" id="IPR008983">
    <property type="entry name" value="Tumour_necrosis_fac-like_dom"/>
</dbReference>
<comment type="caution">
    <text evidence="5">The sequence shown here is derived from an EMBL/GenBank/DDBJ whole genome shotgun (WGS) entry which is preliminary data.</text>
</comment>
<proteinExistence type="predicted"/>
<evidence type="ECO:0000256" key="2">
    <source>
        <dbReference type="ARBA" id="ARBA00022525"/>
    </source>
</evidence>
<dbReference type="PANTHER" id="PTHR22923">
    <property type="entry name" value="CEREBELLIN-RELATED"/>
    <property type="match status" value="1"/>
</dbReference>
<evidence type="ECO:0000256" key="3">
    <source>
        <dbReference type="ARBA" id="ARBA00022729"/>
    </source>
</evidence>
<dbReference type="GO" id="GO:0005576">
    <property type="term" value="C:extracellular region"/>
    <property type="evidence" value="ECO:0007669"/>
    <property type="project" value="UniProtKB-SubCell"/>
</dbReference>
<dbReference type="Pfam" id="PF00386">
    <property type="entry name" value="C1q"/>
    <property type="match status" value="1"/>
</dbReference>
<dbReference type="InterPro" id="IPR050822">
    <property type="entry name" value="Cerebellin_Synaptic_Org"/>
</dbReference>
<dbReference type="PRINTS" id="PR00007">
    <property type="entry name" value="COMPLEMNTC1Q"/>
</dbReference>
<dbReference type="AlphaFoldDB" id="A0ABD0MDX3"/>
<evidence type="ECO:0000313" key="5">
    <source>
        <dbReference type="EMBL" id="KAL0146478.1"/>
    </source>
</evidence>
<reference evidence="5 6" key="1">
    <citation type="submission" date="2024-05" db="EMBL/GenBank/DDBJ databases">
        <title>Genome sequencing and assembly of Indian major carp, Cirrhinus mrigala (Hamilton, 1822).</title>
        <authorList>
            <person name="Mohindra V."/>
            <person name="Chowdhury L.M."/>
            <person name="Lal K."/>
            <person name="Jena J.K."/>
        </authorList>
    </citation>
    <scope>NUCLEOTIDE SEQUENCE [LARGE SCALE GENOMIC DNA]</scope>
    <source>
        <strain evidence="5">CM1030</strain>
        <tissue evidence="5">Blood</tissue>
    </source>
</reference>
<comment type="subcellular location">
    <subcellularLocation>
        <location evidence="1">Secreted</location>
    </subcellularLocation>
</comment>
<dbReference type="PROSITE" id="PS50871">
    <property type="entry name" value="C1Q"/>
    <property type="match status" value="1"/>
</dbReference>
<evidence type="ECO:0000259" key="4">
    <source>
        <dbReference type="PROSITE" id="PS50871"/>
    </source>
</evidence>
<keyword evidence="3" id="KW-0732">Signal</keyword>
<sequence length="91" mass="10139">IFTAPVRGVYYFSFFYHCATNHGTVLALYRNEKLQALANHNPSSDSSENGGNGLTLLLETGDQVYIVLPKGNWIWDNNHVTVFGGFLIDSM</sequence>
<organism evidence="5 6">
    <name type="scientific">Cirrhinus mrigala</name>
    <name type="common">Mrigala</name>
    <dbReference type="NCBI Taxonomy" id="683832"/>
    <lineage>
        <taxon>Eukaryota</taxon>
        <taxon>Metazoa</taxon>
        <taxon>Chordata</taxon>
        <taxon>Craniata</taxon>
        <taxon>Vertebrata</taxon>
        <taxon>Euteleostomi</taxon>
        <taxon>Actinopterygii</taxon>
        <taxon>Neopterygii</taxon>
        <taxon>Teleostei</taxon>
        <taxon>Ostariophysi</taxon>
        <taxon>Cypriniformes</taxon>
        <taxon>Cyprinidae</taxon>
        <taxon>Labeoninae</taxon>
        <taxon>Labeonini</taxon>
        <taxon>Cirrhinus</taxon>
    </lineage>
</organism>
<feature type="non-terminal residue" evidence="5">
    <location>
        <position position="1"/>
    </location>
</feature>
<protein>
    <recommendedName>
        <fullName evidence="4">C1q domain-containing protein</fullName>
    </recommendedName>
</protein>
<keyword evidence="2" id="KW-0964">Secreted</keyword>
<dbReference type="SUPFAM" id="SSF49842">
    <property type="entry name" value="TNF-like"/>
    <property type="match status" value="1"/>
</dbReference>
<dbReference type="PANTHER" id="PTHR22923:SF102">
    <property type="entry name" value="CEREBELLIN 13-RELATED"/>
    <property type="match status" value="1"/>
</dbReference>
<accession>A0ABD0MDX3</accession>
<name>A0ABD0MDX3_CIRMR</name>
<keyword evidence="6" id="KW-1185">Reference proteome</keyword>